<proteinExistence type="predicted"/>
<keyword evidence="1" id="KW-0472">Membrane</keyword>
<gene>
    <name evidence="2" type="ORF">PGLA2088_LOCUS2452</name>
</gene>
<organism evidence="2 3">
    <name type="scientific">Polarella glacialis</name>
    <name type="common">Dinoflagellate</name>
    <dbReference type="NCBI Taxonomy" id="89957"/>
    <lineage>
        <taxon>Eukaryota</taxon>
        <taxon>Sar</taxon>
        <taxon>Alveolata</taxon>
        <taxon>Dinophyceae</taxon>
        <taxon>Suessiales</taxon>
        <taxon>Suessiaceae</taxon>
        <taxon>Polarella</taxon>
    </lineage>
</organism>
<accession>A0A813HYN8</accession>
<feature type="transmembrane region" description="Helical" evidence="1">
    <location>
        <begin position="82"/>
        <end position="99"/>
    </location>
</feature>
<sequence length="101" mass="11704">MPAGIDRASLKAIERSIDENQHRPLPKLFAEALLLRIMESLGEQILNCPERLALLYYHSVRTAVEAVANEAAPISYLDLLKVFFYFDCCWFCCYFLLFVHF</sequence>
<dbReference type="AlphaFoldDB" id="A0A813HYN8"/>
<evidence type="ECO:0000313" key="3">
    <source>
        <dbReference type="Proteomes" id="UP000626109"/>
    </source>
</evidence>
<dbReference type="Proteomes" id="UP000626109">
    <property type="component" value="Unassembled WGS sequence"/>
</dbReference>
<protein>
    <submittedName>
        <fullName evidence="2">Uncharacterized protein</fullName>
    </submittedName>
</protein>
<evidence type="ECO:0000256" key="1">
    <source>
        <dbReference type="SAM" id="Phobius"/>
    </source>
</evidence>
<reference evidence="2" key="1">
    <citation type="submission" date="2021-02" db="EMBL/GenBank/DDBJ databases">
        <authorList>
            <person name="Dougan E. K."/>
            <person name="Rhodes N."/>
            <person name="Thang M."/>
            <person name="Chan C."/>
        </authorList>
    </citation>
    <scope>NUCLEOTIDE SEQUENCE</scope>
</reference>
<keyword evidence="1" id="KW-0812">Transmembrane</keyword>
<name>A0A813HYN8_POLGL</name>
<evidence type="ECO:0000313" key="2">
    <source>
        <dbReference type="EMBL" id="CAE8642526.1"/>
    </source>
</evidence>
<comment type="caution">
    <text evidence="2">The sequence shown here is derived from an EMBL/GenBank/DDBJ whole genome shotgun (WGS) entry which is preliminary data.</text>
</comment>
<keyword evidence="1" id="KW-1133">Transmembrane helix</keyword>
<dbReference type="EMBL" id="CAJNNW010001995">
    <property type="protein sequence ID" value="CAE8642526.1"/>
    <property type="molecule type" value="Genomic_DNA"/>
</dbReference>